<comment type="caution">
    <text evidence="1">The sequence shown here is derived from an EMBL/GenBank/DDBJ whole genome shotgun (WGS) entry which is preliminary data.</text>
</comment>
<organism evidence="1 2">
    <name type="scientific">Dreissena polymorpha</name>
    <name type="common">Zebra mussel</name>
    <name type="synonym">Mytilus polymorpha</name>
    <dbReference type="NCBI Taxonomy" id="45954"/>
    <lineage>
        <taxon>Eukaryota</taxon>
        <taxon>Metazoa</taxon>
        <taxon>Spiralia</taxon>
        <taxon>Lophotrochozoa</taxon>
        <taxon>Mollusca</taxon>
        <taxon>Bivalvia</taxon>
        <taxon>Autobranchia</taxon>
        <taxon>Heteroconchia</taxon>
        <taxon>Euheterodonta</taxon>
        <taxon>Imparidentia</taxon>
        <taxon>Neoheterodontei</taxon>
        <taxon>Myida</taxon>
        <taxon>Dreissenoidea</taxon>
        <taxon>Dreissenidae</taxon>
        <taxon>Dreissena</taxon>
    </lineage>
</organism>
<proteinExistence type="predicted"/>
<evidence type="ECO:0000313" key="2">
    <source>
        <dbReference type="Proteomes" id="UP000828390"/>
    </source>
</evidence>
<accession>A0A9D4HWL0</accession>
<sequence length="57" mass="5853">MSASGVDAIVCGISWAHGVVGSCGRCNSGLVVFSDDGLKRANFGPLVRRCLVTKADV</sequence>
<name>A0A9D4HWL0_DREPO</name>
<reference evidence="1" key="2">
    <citation type="submission" date="2020-11" db="EMBL/GenBank/DDBJ databases">
        <authorList>
            <person name="McCartney M.A."/>
            <person name="Auch B."/>
            <person name="Kono T."/>
            <person name="Mallez S."/>
            <person name="Becker A."/>
            <person name="Gohl D.M."/>
            <person name="Silverstein K.A.T."/>
            <person name="Koren S."/>
            <person name="Bechman K.B."/>
            <person name="Herman A."/>
            <person name="Abrahante J.E."/>
            <person name="Garbe J."/>
        </authorList>
    </citation>
    <scope>NUCLEOTIDE SEQUENCE</scope>
    <source>
        <strain evidence="1">Duluth1</strain>
        <tissue evidence="1">Whole animal</tissue>
    </source>
</reference>
<gene>
    <name evidence="1" type="ORF">DPMN_042050</name>
</gene>
<evidence type="ECO:0000313" key="1">
    <source>
        <dbReference type="EMBL" id="KAH3735517.1"/>
    </source>
</evidence>
<dbReference type="EMBL" id="JAIWYP010000011">
    <property type="protein sequence ID" value="KAH3735517.1"/>
    <property type="molecule type" value="Genomic_DNA"/>
</dbReference>
<dbReference type="AlphaFoldDB" id="A0A9D4HWL0"/>
<reference evidence="1" key="1">
    <citation type="journal article" date="2019" name="bioRxiv">
        <title>The Genome of the Zebra Mussel, Dreissena polymorpha: A Resource for Invasive Species Research.</title>
        <authorList>
            <person name="McCartney M.A."/>
            <person name="Auch B."/>
            <person name="Kono T."/>
            <person name="Mallez S."/>
            <person name="Zhang Y."/>
            <person name="Obille A."/>
            <person name="Becker A."/>
            <person name="Abrahante J.E."/>
            <person name="Garbe J."/>
            <person name="Badalamenti J.P."/>
            <person name="Herman A."/>
            <person name="Mangelson H."/>
            <person name="Liachko I."/>
            <person name="Sullivan S."/>
            <person name="Sone E.D."/>
            <person name="Koren S."/>
            <person name="Silverstein K.A.T."/>
            <person name="Beckman K.B."/>
            <person name="Gohl D.M."/>
        </authorList>
    </citation>
    <scope>NUCLEOTIDE SEQUENCE</scope>
    <source>
        <strain evidence="1">Duluth1</strain>
        <tissue evidence="1">Whole animal</tissue>
    </source>
</reference>
<dbReference type="Proteomes" id="UP000828390">
    <property type="component" value="Unassembled WGS sequence"/>
</dbReference>
<keyword evidence="2" id="KW-1185">Reference proteome</keyword>
<protein>
    <submittedName>
        <fullName evidence="1">Uncharacterized protein</fullName>
    </submittedName>
</protein>